<dbReference type="AlphaFoldDB" id="A0A1F6Y797"/>
<proteinExistence type="predicted"/>
<evidence type="ECO:0008006" key="3">
    <source>
        <dbReference type="Google" id="ProtNLM"/>
    </source>
</evidence>
<accession>A0A1F6Y797</accession>
<evidence type="ECO:0000313" key="1">
    <source>
        <dbReference type="EMBL" id="OGJ02254.1"/>
    </source>
</evidence>
<dbReference type="EMBL" id="MFVL01000002">
    <property type="protein sequence ID" value="OGJ02254.1"/>
    <property type="molecule type" value="Genomic_DNA"/>
</dbReference>
<organism evidence="1 2">
    <name type="scientific">Candidatus Nomurabacteria bacterium RIFCSPLOWO2_02_FULL_40_67</name>
    <dbReference type="NCBI Taxonomy" id="1801787"/>
    <lineage>
        <taxon>Bacteria</taxon>
        <taxon>Candidatus Nomuraibacteriota</taxon>
    </lineage>
</organism>
<dbReference type="Proteomes" id="UP000177693">
    <property type="component" value="Unassembled WGS sequence"/>
</dbReference>
<comment type="caution">
    <text evidence="1">The sequence shown here is derived from an EMBL/GenBank/DDBJ whole genome shotgun (WGS) entry which is preliminary data.</text>
</comment>
<protein>
    <recommendedName>
        <fullName evidence="3">HTH arsR-type domain-containing protein</fullName>
    </recommendedName>
</protein>
<gene>
    <name evidence="1" type="ORF">A3I23_01245</name>
</gene>
<name>A0A1F6Y797_9BACT</name>
<reference evidence="1 2" key="1">
    <citation type="journal article" date="2016" name="Nat. Commun.">
        <title>Thousands of microbial genomes shed light on interconnected biogeochemical processes in an aquifer system.</title>
        <authorList>
            <person name="Anantharaman K."/>
            <person name="Brown C.T."/>
            <person name="Hug L.A."/>
            <person name="Sharon I."/>
            <person name="Castelle C.J."/>
            <person name="Probst A.J."/>
            <person name="Thomas B.C."/>
            <person name="Singh A."/>
            <person name="Wilkins M.J."/>
            <person name="Karaoz U."/>
            <person name="Brodie E.L."/>
            <person name="Williams K.H."/>
            <person name="Hubbard S.S."/>
            <person name="Banfield J.F."/>
        </authorList>
    </citation>
    <scope>NUCLEOTIDE SEQUENCE [LARGE SCALE GENOMIC DNA]</scope>
</reference>
<sequence>MEILGKILGNGARVKIMRLFLQNRGKGFKSKDVAKRSRVSFDIIRRELRLLSSVNFIKKRSKTSLEWYFNSLFKYGEEFEDLLVRSDTLTKEAILNNFKKIGQVKMLLVAGVFIKNDDSRVDLLIVGDSLKRSGIEKGIRRLEAEIGTELVYAVFNTKEFTYRLSMYDKLVRDILDFPHEVLFQGKGFLELSHTLTLNKF</sequence>
<evidence type="ECO:0000313" key="2">
    <source>
        <dbReference type="Proteomes" id="UP000177693"/>
    </source>
</evidence>